<protein>
    <recommendedName>
        <fullName evidence="2">Cupin 2 conserved barrel domain-containing protein</fullName>
    </recommendedName>
</protein>
<organism evidence="1">
    <name type="scientific">marine sediment metagenome</name>
    <dbReference type="NCBI Taxonomy" id="412755"/>
    <lineage>
        <taxon>unclassified sequences</taxon>
        <taxon>metagenomes</taxon>
        <taxon>ecological metagenomes</taxon>
    </lineage>
</organism>
<name>X0ZGP9_9ZZZZ</name>
<evidence type="ECO:0008006" key="2">
    <source>
        <dbReference type="Google" id="ProtNLM"/>
    </source>
</evidence>
<dbReference type="Gene3D" id="2.60.120.10">
    <property type="entry name" value="Jelly Rolls"/>
    <property type="match status" value="1"/>
</dbReference>
<dbReference type="InterPro" id="IPR014710">
    <property type="entry name" value="RmlC-like_jellyroll"/>
</dbReference>
<gene>
    <name evidence="1" type="ORF">S01H1_82097</name>
</gene>
<accession>X0ZGP9</accession>
<proteinExistence type="predicted"/>
<dbReference type="AlphaFoldDB" id="X0ZGP9"/>
<evidence type="ECO:0000313" key="1">
    <source>
        <dbReference type="EMBL" id="GAG47516.1"/>
    </source>
</evidence>
<sequence>WSEEPKKFEWKEGDFVYIPPYSIHQHFNSDSEKQARLLITTSRIPKALGFDWHEQVENAPGYEE</sequence>
<dbReference type="InterPro" id="IPR011051">
    <property type="entry name" value="RmlC_Cupin_sf"/>
</dbReference>
<dbReference type="SUPFAM" id="SSF51182">
    <property type="entry name" value="RmlC-like cupins"/>
    <property type="match status" value="1"/>
</dbReference>
<comment type="caution">
    <text evidence="1">The sequence shown here is derived from an EMBL/GenBank/DDBJ whole genome shotgun (WGS) entry which is preliminary data.</text>
</comment>
<feature type="non-terminal residue" evidence="1">
    <location>
        <position position="1"/>
    </location>
</feature>
<dbReference type="EMBL" id="BARS01055630">
    <property type="protein sequence ID" value="GAG47516.1"/>
    <property type="molecule type" value="Genomic_DNA"/>
</dbReference>
<reference evidence="1" key="1">
    <citation type="journal article" date="2014" name="Front. Microbiol.">
        <title>High frequency of phylogenetically diverse reductive dehalogenase-homologous genes in deep subseafloor sedimentary metagenomes.</title>
        <authorList>
            <person name="Kawai M."/>
            <person name="Futagami T."/>
            <person name="Toyoda A."/>
            <person name="Takaki Y."/>
            <person name="Nishi S."/>
            <person name="Hori S."/>
            <person name="Arai W."/>
            <person name="Tsubouchi T."/>
            <person name="Morono Y."/>
            <person name="Uchiyama I."/>
            <person name="Ito T."/>
            <person name="Fujiyama A."/>
            <person name="Inagaki F."/>
            <person name="Takami H."/>
        </authorList>
    </citation>
    <scope>NUCLEOTIDE SEQUENCE</scope>
    <source>
        <strain evidence="1">Expedition CK06-06</strain>
    </source>
</reference>